<sequence length="132" mass="14372">MSRLPGKNGTEVISLIIPHKKITWCEVEETPSSLYPTLLIHPLYVEFVAGTERTILSTDGEHSCAVFKSTSSDVFIAQCTAVVSNADELTSLSIYMTFCLTPVVFVSKVMQTDVISLVLASTYDSKVLAVGH</sequence>
<proteinExistence type="predicted"/>
<evidence type="ECO:0000313" key="2">
    <source>
        <dbReference type="Proteomes" id="UP000807504"/>
    </source>
</evidence>
<reference evidence="1" key="1">
    <citation type="journal article" date="2020" name="bioRxiv">
        <title>Chromosome-level reference genome of the European wasp spider Argiope bruennichi: a resource for studies on range expansion and evolutionary adaptation.</title>
        <authorList>
            <person name="Sheffer M.M."/>
            <person name="Hoppe A."/>
            <person name="Krehenwinkel H."/>
            <person name="Uhl G."/>
            <person name="Kuss A.W."/>
            <person name="Jensen L."/>
            <person name="Jensen C."/>
            <person name="Gillespie R.G."/>
            <person name="Hoff K.J."/>
            <person name="Prost S."/>
        </authorList>
    </citation>
    <scope>NUCLEOTIDE SEQUENCE</scope>
</reference>
<dbReference type="EMBL" id="JABXBU010002072">
    <property type="protein sequence ID" value="KAF8777351.1"/>
    <property type="molecule type" value="Genomic_DNA"/>
</dbReference>
<comment type="caution">
    <text evidence="1">The sequence shown here is derived from an EMBL/GenBank/DDBJ whole genome shotgun (WGS) entry which is preliminary data.</text>
</comment>
<keyword evidence="2" id="KW-1185">Reference proteome</keyword>
<reference evidence="1" key="2">
    <citation type="submission" date="2020-06" db="EMBL/GenBank/DDBJ databases">
        <authorList>
            <person name="Sheffer M."/>
        </authorList>
    </citation>
    <scope>NUCLEOTIDE SEQUENCE</scope>
</reference>
<dbReference type="AlphaFoldDB" id="A0A8T0EPP5"/>
<organism evidence="1 2">
    <name type="scientific">Argiope bruennichi</name>
    <name type="common">Wasp spider</name>
    <name type="synonym">Aranea bruennichi</name>
    <dbReference type="NCBI Taxonomy" id="94029"/>
    <lineage>
        <taxon>Eukaryota</taxon>
        <taxon>Metazoa</taxon>
        <taxon>Ecdysozoa</taxon>
        <taxon>Arthropoda</taxon>
        <taxon>Chelicerata</taxon>
        <taxon>Arachnida</taxon>
        <taxon>Araneae</taxon>
        <taxon>Araneomorphae</taxon>
        <taxon>Entelegynae</taxon>
        <taxon>Araneoidea</taxon>
        <taxon>Araneidae</taxon>
        <taxon>Argiope</taxon>
    </lineage>
</organism>
<name>A0A8T0EPP5_ARGBR</name>
<evidence type="ECO:0000313" key="1">
    <source>
        <dbReference type="EMBL" id="KAF8777351.1"/>
    </source>
</evidence>
<dbReference type="Proteomes" id="UP000807504">
    <property type="component" value="Unassembled WGS sequence"/>
</dbReference>
<protein>
    <submittedName>
        <fullName evidence="1">Uncharacterized protein</fullName>
    </submittedName>
</protein>
<accession>A0A8T0EPP5</accession>
<gene>
    <name evidence="1" type="ORF">HNY73_014220</name>
</gene>